<proteinExistence type="predicted"/>
<dbReference type="EMBL" id="JARBHB010000004">
    <property type="protein sequence ID" value="KAJ8887148.1"/>
    <property type="molecule type" value="Genomic_DNA"/>
</dbReference>
<protein>
    <submittedName>
        <fullName evidence="2">Uncharacterized protein</fullName>
    </submittedName>
</protein>
<evidence type="ECO:0000256" key="1">
    <source>
        <dbReference type="SAM" id="MobiDB-lite"/>
    </source>
</evidence>
<gene>
    <name evidence="2" type="ORF">PR048_013363</name>
</gene>
<comment type="caution">
    <text evidence="2">The sequence shown here is derived from an EMBL/GenBank/DDBJ whole genome shotgun (WGS) entry which is preliminary data.</text>
</comment>
<evidence type="ECO:0000313" key="2">
    <source>
        <dbReference type="EMBL" id="KAJ8887148.1"/>
    </source>
</evidence>
<evidence type="ECO:0000313" key="3">
    <source>
        <dbReference type="Proteomes" id="UP001159363"/>
    </source>
</evidence>
<reference evidence="2 3" key="1">
    <citation type="submission" date="2023-02" db="EMBL/GenBank/DDBJ databases">
        <title>LHISI_Scaffold_Assembly.</title>
        <authorList>
            <person name="Stuart O.P."/>
            <person name="Cleave R."/>
            <person name="Magrath M.J.L."/>
            <person name="Mikheyev A.S."/>
        </authorList>
    </citation>
    <scope>NUCLEOTIDE SEQUENCE [LARGE SCALE GENOMIC DNA]</scope>
    <source>
        <strain evidence="2">Daus_M_001</strain>
        <tissue evidence="2">Leg muscle</tissue>
    </source>
</reference>
<dbReference type="Proteomes" id="UP001159363">
    <property type="component" value="Chromosome X"/>
</dbReference>
<feature type="region of interest" description="Disordered" evidence="1">
    <location>
        <begin position="162"/>
        <end position="186"/>
    </location>
</feature>
<sequence length="229" mass="25732">MNIKLWTLAVTEDSVTAVCLKISLHATSLRGKNIPVLHVLVDEEGVWITHNFNEPFSQNCCSERPTQKKLTNDSQELDENDVSVIDLYRLLLTQQCLLSKPVAVDDEQGREGKCEKTCTCSPSLNLKVPVPLWGHRGSVDRAIKREATDAQWIEQSQRWPQKCTRAKPGRNRDLGPYLPDRKGVNGPPTFQIATNCRNKHFLSADTLLYPSGQDEAQGMPRLPTFANPQ</sequence>
<keyword evidence="3" id="KW-1185">Reference proteome</keyword>
<accession>A0ABQ9HRY4</accession>
<organism evidence="2 3">
    <name type="scientific">Dryococelus australis</name>
    <dbReference type="NCBI Taxonomy" id="614101"/>
    <lineage>
        <taxon>Eukaryota</taxon>
        <taxon>Metazoa</taxon>
        <taxon>Ecdysozoa</taxon>
        <taxon>Arthropoda</taxon>
        <taxon>Hexapoda</taxon>
        <taxon>Insecta</taxon>
        <taxon>Pterygota</taxon>
        <taxon>Neoptera</taxon>
        <taxon>Polyneoptera</taxon>
        <taxon>Phasmatodea</taxon>
        <taxon>Verophasmatodea</taxon>
        <taxon>Anareolatae</taxon>
        <taxon>Phasmatidae</taxon>
        <taxon>Eurycanthinae</taxon>
        <taxon>Dryococelus</taxon>
    </lineage>
</organism>
<name>A0ABQ9HRY4_9NEOP</name>